<dbReference type="EMBL" id="CP016617">
    <property type="protein sequence ID" value="ANY82602.1"/>
    <property type="molecule type" value="Genomic_DNA"/>
</dbReference>
<proteinExistence type="predicted"/>
<name>A0A1B2ERZ9_9HYPH</name>
<evidence type="ECO:0000313" key="1">
    <source>
        <dbReference type="EMBL" id="ANY82602.1"/>
    </source>
</evidence>
<dbReference type="AlphaFoldDB" id="A0A1B2ERZ9"/>
<accession>A0A1B2ERZ9</accession>
<protein>
    <submittedName>
        <fullName evidence="1">Uncharacterized protein</fullName>
    </submittedName>
</protein>
<dbReference type="InterPro" id="IPR036390">
    <property type="entry name" value="WH_DNA-bd_sf"/>
</dbReference>
<dbReference type="KEGG" id="moc:BB934_30480"/>
<dbReference type="RefSeq" id="WP_099513706.1">
    <property type="nucleotide sequence ID" value="NZ_CP016617.1"/>
</dbReference>
<keyword evidence="1" id="KW-0614">Plasmid</keyword>
<reference evidence="1" key="1">
    <citation type="submission" date="2016-07" db="EMBL/GenBank/DDBJ databases">
        <title>Microvirga ossetica sp. nov. a new species of rhizobia isolated from root nodules of the legume species Vicia alpestris Steven originated from North Ossetia region in the Caucasus.</title>
        <authorList>
            <person name="Safronova V.I."/>
            <person name="Kuznetsova I.G."/>
            <person name="Sazanova A.L."/>
            <person name="Belimov A."/>
            <person name="Andronov E."/>
            <person name="Osledkin Y.S."/>
            <person name="Onishchuk O.P."/>
            <person name="Kurchak O.N."/>
            <person name="Shaposhnikov A.I."/>
            <person name="Willems A."/>
            <person name="Tikhonovich I.A."/>
        </authorList>
    </citation>
    <scope>NUCLEOTIDE SEQUENCE [LARGE SCALE GENOMIC DNA]</scope>
    <source>
        <strain evidence="1">V5/3M</strain>
        <plasmid evidence="1">unnamed1</plasmid>
    </source>
</reference>
<organism evidence="1">
    <name type="scientific">Microvirga ossetica</name>
    <dbReference type="NCBI Taxonomy" id="1882682"/>
    <lineage>
        <taxon>Bacteria</taxon>
        <taxon>Pseudomonadati</taxon>
        <taxon>Pseudomonadota</taxon>
        <taxon>Alphaproteobacteria</taxon>
        <taxon>Hyphomicrobiales</taxon>
        <taxon>Methylobacteriaceae</taxon>
        <taxon>Microvirga</taxon>
    </lineage>
</organism>
<geneLocation type="plasmid" evidence="1">
    <name>unnamed1</name>
</geneLocation>
<dbReference type="SUPFAM" id="SSF46785">
    <property type="entry name" value="Winged helix' DNA-binding domain"/>
    <property type="match status" value="1"/>
</dbReference>
<dbReference type="OrthoDB" id="8024694at2"/>
<gene>
    <name evidence="1" type="ORF">BB934_30480</name>
</gene>
<sequence length="75" mass="8167">MLGTLAEAANGIDHLPYGCTDAQAKRLVPVGYLERAATRAANGHEIVRYRITPKGRAAWDAFRFTEDPPPEAATE</sequence>